<dbReference type="AlphaFoldDB" id="N6YG61"/>
<organism evidence="1 2">
    <name type="scientific">Thauera linaloolentis (strain DSM 12138 / JCM 21573 / CCUG 41526 / CIP 105981 / IAM 15112 / NBRC 102519 / 47Lol)</name>
    <dbReference type="NCBI Taxonomy" id="1123367"/>
    <lineage>
        <taxon>Bacteria</taxon>
        <taxon>Pseudomonadati</taxon>
        <taxon>Pseudomonadota</taxon>
        <taxon>Betaproteobacteria</taxon>
        <taxon>Rhodocyclales</taxon>
        <taxon>Zoogloeaceae</taxon>
        <taxon>Thauera</taxon>
    </lineage>
</organism>
<dbReference type="RefSeq" id="WP_004332728.1">
    <property type="nucleotide sequence ID" value="NZ_AMXE01000002.1"/>
</dbReference>
<evidence type="ECO:0000313" key="1">
    <source>
        <dbReference type="EMBL" id="ENO90490.1"/>
    </source>
</evidence>
<dbReference type="STRING" id="1123367.GCA_000621305_02414"/>
<dbReference type="EMBL" id="AMXE01000002">
    <property type="protein sequence ID" value="ENO90490.1"/>
    <property type="molecule type" value="Genomic_DNA"/>
</dbReference>
<keyword evidence="2" id="KW-1185">Reference proteome</keyword>
<protein>
    <recommendedName>
        <fullName evidence="3">Lipoprotein</fullName>
    </recommendedName>
</protein>
<dbReference type="InterPro" id="IPR045500">
    <property type="entry name" value="DUF6491"/>
</dbReference>
<comment type="caution">
    <text evidence="1">The sequence shown here is derived from an EMBL/GenBank/DDBJ whole genome shotgun (WGS) entry which is preliminary data.</text>
</comment>
<sequence>MRTSFPIRAGRAAAAVLLVLSSACTSMEKADGPVDLAQALQQRGYRLGETLRSLPSFALSGWSYIDEHHIQIDDGPGRVYLVKFTSPCPELAWADRIGYTTTAGTFSRMERILARDAGRPVSCPVGELYTLERMEKAPGP</sequence>
<dbReference type="Proteomes" id="UP000013232">
    <property type="component" value="Unassembled WGS sequence"/>
</dbReference>
<evidence type="ECO:0000313" key="2">
    <source>
        <dbReference type="Proteomes" id="UP000013232"/>
    </source>
</evidence>
<dbReference type="eggNOG" id="ENOG5032ZWV">
    <property type="taxonomic scope" value="Bacteria"/>
</dbReference>
<dbReference type="PROSITE" id="PS51257">
    <property type="entry name" value="PROKAR_LIPOPROTEIN"/>
    <property type="match status" value="1"/>
</dbReference>
<name>N6YG61_THAL4</name>
<dbReference type="OrthoDB" id="9155375at2"/>
<accession>N6YG61</accession>
<proteinExistence type="predicted"/>
<evidence type="ECO:0008006" key="3">
    <source>
        <dbReference type="Google" id="ProtNLM"/>
    </source>
</evidence>
<dbReference type="Pfam" id="PF20101">
    <property type="entry name" value="DUF6491"/>
    <property type="match status" value="1"/>
</dbReference>
<reference evidence="1 2" key="1">
    <citation type="submission" date="2012-09" db="EMBL/GenBank/DDBJ databases">
        <title>Draft Genome Sequences of 6 Strains from Genus Thauera.</title>
        <authorList>
            <person name="Liu B."/>
            <person name="Shapleigh J.P."/>
            <person name="Frostegard A.H."/>
        </authorList>
    </citation>
    <scope>NUCLEOTIDE SEQUENCE [LARGE SCALE GENOMIC DNA]</scope>
    <source>
        <strain evidence="2">47Lol / DSM 12138</strain>
    </source>
</reference>
<gene>
    <name evidence="1" type="ORF">C666_01260</name>
</gene>